<evidence type="ECO:0000256" key="2">
    <source>
        <dbReference type="ARBA" id="ARBA00023002"/>
    </source>
</evidence>
<protein>
    <recommendedName>
        <fullName evidence="3">NmrA-like domain-containing protein</fullName>
    </recommendedName>
</protein>
<proteinExistence type="predicted"/>
<dbReference type="Gene3D" id="3.40.50.720">
    <property type="entry name" value="NAD(P)-binding Rossmann-like Domain"/>
    <property type="match status" value="1"/>
</dbReference>
<dbReference type="InterPro" id="IPR051609">
    <property type="entry name" value="NmrA/Isoflavone_reductase-like"/>
</dbReference>
<dbReference type="PANTHER" id="PTHR47706">
    <property type="entry name" value="NMRA-LIKE FAMILY PROTEIN"/>
    <property type="match status" value="1"/>
</dbReference>
<accession>A0A8K0RZ42</accession>
<dbReference type="Pfam" id="PF05368">
    <property type="entry name" value="NmrA"/>
    <property type="match status" value="1"/>
</dbReference>
<evidence type="ECO:0000313" key="5">
    <source>
        <dbReference type="Proteomes" id="UP000813427"/>
    </source>
</evidence>
<evidence type="ECO:0000259" key="3">
    <source>
        <dbReference type="Pfam" id="PF05368"/>
    </source>
</evidence>
<dbReference type="AlphaFoldDB" id="A0A8K0RZ42"/>
<keyword evidence="2" id="KW-0560">Oxidoreductase</keyword>
<evidence type="ECO:0000313" key="4">
    <source>
        <dbReference type="EMBL" id="KAH7251526.1"/>
    </source>
</evidence>
<dbReference type="GO" id="GO:0016491">
    <property type="term" value="F:oxidoreductase activity"/>
    <property type="evidence" value="ECO:0007669"/>
    <property type="project" value="UniProtKB-KW"/>
</dbReference>
<organism evidence="4 5">
    <name type="scientific">Fusarium tricinctum</name>
    <dbReference type="NCBI Taxonomy" id="61284"/>
    <lineage>
        <taxon>Eukaryota</taxon>
        <taxon>Fungi</taxon>
        <taxon>Dikarya</taxon>
        <taxon>Ascomycota</taxon>
        <taxon>Pezizomycotina</taxon>
        <taxon>Sordariomycetes</taxon>
        <taxon>Hypocreomycetidae</taxon>
        <taxon>Hypocreales</taxon>
        <taxon>Nectriaceae</taxon>
        <taxon>Fusarium</taxon>
        <taxon>Fusarium tricinctum species complex</taxon>
    </lineage>
</organism>
<feature type="domain" description="NmrA-like" evidence="3">
    <location>
        <begin position="20"/>
        <end position="119"/>
    </location>
</feature>
<sequence length="338" mass="37342">MSTLHFAKDQPQGFSNCIDRISIVGASGRQGSHIVEQLLKTGKHTITALTRNSSSSKLPKGVKIARVDYEDEESIAAALEGQQLLIITLANGVDAEVHHRIVRAAGKAGVTHVIPNIYAANIVVENKGAVDDFFPAASLRDLLTEIERVGVSSWTVLVGSIWFDYSFPAGPLFMGFDLNNRQVILFDDGEAKINTSTWAQYGRGAAALASLKVLPEDENDTSPTLAQFRNKPLYLSSFYISQKDMLASVQRVTKTTDADWDIKYETTTDRMEKGKAQAASGDFRGLVQTYYSFIFSPEGQKLNFQEKLHNDILQLPQEDLDEVVRDCVEKAKNGYSPF</sequence>
<dbReference type="OrthoDB" id="419598at2759"/>
<dbReference type="SUPFAM" id="SSF51735">
    <property type="entry name" value="NAD(P)-binding Rossmann-fold domains"/>
    <property type="match status" value="1"/>
</dbReference>
<dbReference type="InterPro" id="IPR036291">
    <property type="entry name" value="NAD(P)-bd_dom_sf"/>
</dbReference>
<dbReference type="PANTHER" id="PTHR47706:SF7">
    <property type="entry name" value="CIPA-LIKE, PUTATIVE (AFU_ORTHOLOGUE AFUA_1G01630)-RELATED"/>
    <property type="match status" value="1"/>
</dbReference>
<gene>
    <name evidence="4" type="ORF">BKA59DRAFT_492004</name>
</gene>
<name>A0A8K0RZ42_9HYPO</name>
<dbReference type="Proteomes" id="UP000813427">
    <property type="component" value="Unassembled WGS sequence"/>
</dbReference>
<dbReference type="EMBL" id="JAGPXF010000003">
    <property type="protein sequence ID" value="KAH7251526.1"/>
    <property type="molecule type" value="Genomic_DNA"/>
</dbReference>
<keyword evidence="5" id="KW-1185">Reference proteome</keyword>
<reference evidence="4" key="1">
    <citation type="journal article" date="2021" name="Nat. Commun.">
        <title>Genetic determinants of endophytism in the Arabidopsis root mycobiome.</title>
        <authorList>
            <person name="Mesny F."/>
            <person name="Miyauchi S."/>
            <person name="Thiergart T."/>
            <person name="Pickel B."/>
            <person name="Atanasova L."/>
            <person name="Karlsson M."/>
            <person name="Huettel B."/>
            <person name="Barry K.W."/>
            <person name="Haridas S."/>
            <person name="Chen C."/>
            <person name="Bauer D."/>
            <person name="Andreopoulos W."/>
            <person name="Pangilinan J."/>
            <person name="LaButti K."/>
            <person name="Riley R."/>
            <person name="Lipzen A."/>
            <person name="Clum A."/>
            <person name="Drula E."/>
            <person name="Henrissat B."/>
            <person name="Kohler A."/>
            <person name="Grigoriev I.V."/>
            <person name="Martin F.M."/>
            <person name="Hacquard S."/>
        </authorList>
    </citation>
    <scope>NUCLEOTIDE SEQUENCE</scope>
    <source>
        <strain evidence="4">MPI-SDFR-AT-0068</strain>
    </source>
</reference>
<keyword evidence="1" id="KW-0521">NADP</keyword>
<comment type="caution">
    <text evidence="4">The sequence shown here is derived from an EMBL/GenBank/DDBJ whole genome shotgun (WGS) entry which is preliminary data.</text>
</comment>
<evidence type="ECO:0000256" key="1">
    <source>
        <dbReference type="ARBA" id="ARBA00022857"/>
    </source>
</evidence>
<dbReference type="InterPro" id="IPR008030">
    <property type="entry name" value="NmrA-like"/>
</dbReference>